<evidence type="ECO:0000313" key="9">
    <source>
        <dbReference type="EMBL" id="KAF9492661.1"/>
    </source>
</evidence>
<dbReference type="Gene3D" id="3.50.50.60">
    <property type="entry name" value="FAD/NAD(P)-binding domain"/>
    <property type="match status" value="1"/>
</dbReference>
<dbReference type="PIRSF" id="PIRSF000137">
    <property type="entry name" value="Alcohol_oxidase"/>
    <property type="match status" value="1"/>
</dbReference>
<sequence>MLGFKQRCTMLPTLALLSIPLFVAQSACGELLTDPRQLRSTTYDYVIIGAGAAGSVLASRLSEDPKVSVLVVEAGRSNNGTDVAPIRIPFNAPAAGAGSVFDWNYTTVDQWSLNGEPEPYPRGKVLGGSTSTNFLVYTRGSSDDYDRIARIAGDDSFRWENLKPYVLKHNTMVASADGHNTTGQFDPAWHGSGPLRTSVAGYPAVIDPLIIQTTQELPEEFPFNLDMNSGNALGIGWVQSIIAEGTRQSSAVAYLWPALSRPNLHVLINTQVTRLLQTRRTGSKPAFRSVEFTQGPNARRFTATARREVIMSAGAVGTPQILMLSGIGDRRALTRLGIRTIIHNPNVGEHLQDHPFLPLQWEVNSNETYDQLSYHPELAAAALAEWNANHTGPYTNNPVMNLAGFLRVPDDNPLWQNYTDPSAGPNTPHYEIAFGNSFVTTSTQAFPTSGGFLTITPIVVTPTSRKPYIDIPYVTPNSASFEGGYVRLATANPFDHPLIDPAFFADDFDMAVMVEAVRASQRFVAASPWADYIIGPYSDSANTTTTEGIVQYVLQRTATCRHPTGTAQIGKVINGDLTVKDISGVRIVDASIFPYVVSAHPQAVLYTLAEKMADDIKAAYQ</sequence>
<dbReference type="PANTHER" id="PTHR11552">
    <property type="entry name" value="GLUCOSE-METHANOL-CHOLINE GMC OXIDOREDUCTASE"/>
    <property type="match status" value="1"/>
</dbReference>
<evidence type="ECO:0000313" key="10">
    <source>
        <dbReference type="Proteomes" id="UP000807025"/>
    </source>
</evidence>
<keyword evidence="10" id="KW-1185">Reference proteome</keyword>
<dbReference type="OrthoDB" id="269227at2759"/>
<feature type="binding site" evidence="6">
    <location>
        <begin position="601"/>
        <end position="602"/>
    </location>
    <ligand>
        <name>FAD</name>
        <dbReference type="ChEBI" id="CHEBI:57692"/>
    </ligand>
</feature>
<dbReference type="Pfam" id="PF00732">
    <property type="entry name" value="GMC_oxred_N"/>
    <property type="match status" value="1"/>
</dbReference>
<feature type="signal peptide" evidence="7">
    <location>
        <begin position="1"/>
        <end position="29"/>
    </location>
</feature>
<comment type="similarity">
    <text evidence="2">Belongs to the GMC oxidoreductase family.</text>
</comment>
<dbReference type="GO" id="GO:0050660">
    <property type="term" value="F:flavin adenine dinucleotide binding"/>
    <property type="evidence" value="ECO:0007669"/>
    <property type="project" value="InterPro"/>
</dbReference>
<dbReference type="GO" id="GO:0016614">
    <property type="term" value="F:oxidoreductase activity, acting on CH-OH group of donors"/>
    <property type="evidence" value="ECO:0007669"/>
    <property type="project" value="InterPro"/>
</dbReference>
<dbReference type="InterPro" id="IPR000172">
    <property type="entry name" value="GMC_OxRdtase_N"/>
</dbReference>
<dbReference type="PROSITE" id="PS00624">
    <property type="entry name" value="GMC_OXRED_2"/>
    <property type="match status" value="1"/>
</dbReference>
<keyword evidence="3" id="KW-0285">Flavoprotein</keyword>
<dbReference type="InterPro" id="IPR036188">
    <property type="entry name" value="FAD/NAD-bd_sf"/>
</dbReference>
<evidence type="ECO:0000256" key="3">
    <source>
        <dbReference type="ARBA" id="ARBA00022630"/>
    </source>
</evidence>
<evidence type="ECO:0000256" key="4">
    <source>
        <dbReference type="ARBA" id="ARBA00022827"/>
    </source>
</evidence>
<evidence type="ECO:0000259" key="8">
    <source>
        <dbReference type="PROSITE" id="PS00624"/>
    </source>
</evidence>
<dbReference type="EMBL" id="MU154597">
    <property type="protein sequence ID" value="KAF9492661.1"/>
    <property type="molecule type" value="Genomic_DNA"/>
</dbReference>
<keyword evidence="4 6" id="KW-0274">FAD</keyword>
<feature type="binding site" evidence="6">
    <location>
        <position position="125"/>
    </location>
    <ligand>
        <name>FAD</name>
        <dbReference type="ChEBI" id="CHEBI:57692"/>
    </ligand>
</feature>
<dbReference type="Pfam" id="PF05199">
    <property type="entry name" value="GMC_oxred_C"/>
    <property type="match status" value="1"/>
</dbReference>
<dbReference type="InterPro" id="IPR012132">
    <property type="entry name" value="GMC_OxRdtase"/>
</dbReference>
<feature type="active site" description="Proton donor" evidence="5">
    <location>
        <position position="562"/>
    </location>
</feature>
<name>A0A9P5ZVR1_PLEER</name>
<comment type="cofactor">
    <cofactor evidence="1 6">
        <name>FAD</name>
        <dbReference type="ChEBI" id="CHEBI:57692"/>
    </cofactor>
</comment>
<dbReference type="Proteomes" id="UP000807025">
    <property type="component" value="Unassembled WGS sequence"/>
</dbReference>
<reference evidence="9" key="1">
    <citation type="submission" date="2020-11" db="EMBL/GenBank/DDBJ databases">
        <authorList>
            <consortium name="DOE Joint Genome Institute"/>
            <person name="Ahrendt S."/>
            <person name="Riley R."/>
            <person name="Andreopoulos W."/>
            <person name="Labutti K."/>
            <person name="Pangilinan J."/>
            <person name="Ruiz-Duenas F.J."/>
            <person name="Barrasa J.M."/>
            <person name="Sanchez-Garcia M."/>
            <person name="Camarero S."/>
            <person name="Miyauchi S."/>
            <person name="Serrano A."/>
            <person name="Linde D."/>
            <person name="Babiker R."/>
            <person name="Drula E."/>
            <person name="Ayuso-Fernandez I."/>
            <person name="Pacheco R."/>
            <person name="Padilla G."/>
            <person name="Ferreira P."/>
            <person name="Barriuso J."/>
            <person name="Kellner H."/>
            <person name="Castanera R."/>
            <person name="Alfaro M."/>
            <person name="Ramirez L."/>
            <person name="Pisabarro A.G."/>
            <person name="Kuo A."/>
            <person name="Tritt A."/>
            <person name="Lipzen A."/>
            <person name="He G."/>
            <person name="Yan M."/>
            <person name="Ng V."/>
            <person name="Cullen D."/>
            <person name="Martin F."/>
            <person name="Rosso M.-N."/>
            <person name="Henrissat B."/>
            <person name="Hibbett D."/>
            <person name="Martinez A.T."/>
            <person name="Grigoriev I.V."/>
        </authorList>
    </citation>
    <scope>NUCLEOTIDE SEQUENCE</scope>
    <source>
        <strain evidence="9">ATCC 90797</strain>
    </source>
</reference>
<feature type="chain" id="PRO_5040120786" evidence="7">
    <location>
        <begin position="30"/>
        <end position="621"/>
    </location>
</feature>
<feature type="binding site" evidence="6">
    <location>
        <position position="272"/>
    </location>
    <ligand>
        <name>FAD</name>
        <dbReference type="ChEBI" id="CHEBI:57692"/>
    </ligand>
</feature>
<feature type="binding site" evidence="6">
    <location>
        <begin position="133"/>
        <end position="136"/>
    </location>
    <ligand>
        <name>FAD</name>
        <dbReference type="ChEBI" id="CHEBI:57692"/>
    </ligand>
</feature>
<evidence type="ECO:0000256" key="6">
    <source>
        <dbReference type="PIRSR" id="PIRSR000137-2"/>
    </source>
</evidence>
<feature type="domain" description="Glucose-methanol-choline oxidoreductase N-terminal" evidence="8">
    <location>
        <begin position="314"/>
        <end position="328"/>
    </location>
</feature>
<dbReference type="Gene3D" id="3.30.560.10">
    <property type="entry name" value="Glucose Oxidase, domain 3"/>
    <property type="match status" value="1"/>
</dbReference>
<proteinExistence type="inferred from homology"/>
<dbReference type="AlphaFoldDB" id="A0A9P5ZVR1"/>
<keyword evidence="7" id="KW-0732">Signal</keyword>
<dbReference type="SUPFAM" id="SSF54373">
    <property type="entry name" value="FAD-linked reductases, C-terminal domain"/>
    <property type="match status" value="1"/>
</dbReference>
<dbReference type="SUPFAM" id="SSF51905">
    <property type="entry name" value="FAD/NAD(P)-binding domain"/>
    <property type="match status" value="1"/>
</dbReference>
<dbReference type="PANTHER" id="PTHR11552:SF147">
    <property type="entry name" value="CHOLINE DEHYDROGENASE, MITOCHONDRIAL"/>
    <property type="match status" value="1"/>
</dbReference>
<dbReference type="InterPro" id="IPR007867">
    <property type="entry name" value="GMC_OxRtase_C"/>
</dbReference>
<evidence type="ECO:0000256" key="2">
    <source>
        <dbReference type="ARBA" id="ARBA00010790"/>
    </source>
</evidence>
<comment type="caution">
    <text evidence="9">The sequence shown here is derived from an EMBL/GenBank/DDBJ whole genome shotgun (WGS) entry which is preliminary data.</text>
</comment>
<accession>A0A9P5ZVR1</accession>
<evidence type="ECO:0000256" key="1">
    <source>
        <dbReference type="ARBA" id="ARBA00001974"/>
    </source>
</evidence>
<feature type="active site" description="Proton acceptor" evidence="5">
    <location>
        <position position="600"/>
    </location>
</feature>
<organism evidence="9 10">
    <name type="scientific">Pleurotus eryngii</name>
    <name type="common">Boletus of the steppes</name>
    <dbReference type="NCBI Taxonomy" id="5323"/>
    <lineage>
        <taxon>Eukaryota</taxon>
        <taxon>Fungi</taxon>
        <taxon>Dikarya</taxon>
        <taxon>Basidiomycota</taxon>
        <taxon>Agaricomycotina</taxon>
        <taxon>Agaricomycetes</taxon>
        <taxon>Agaricomycetidae</taxon>
        <taxon>Agaricales</taxon>
        <taxon>Pleurotineae</taxon>
        <taxon>Pleurotaceae</taxon>
        <taxon>Pleurotus</taxon>
    </lineage>
</organism>
<protein>
    <submittedName>
        <fullName evidence="9">Aryl-alcohol oxidase-like protein</fullName>
    </submittedName>
</protein>
<evidence type="ECO:0000256" key="7">
    <source>
        <dbReference type="SAM" id="SignalP"/>
    </source>
</evidence>
<gene>
    <name evidence="9" type="ORF">BDN71DRAFT_1573331</name>
</gene>
<evidence type="ECO:0000256" key="5">
    <source>
        <dbReference type="PIRSR" id="PIRSR000137-1"/>
    </source>
</evidence>